<evidence type="ECO:0000313" key="1">
    <source>
        <dbReference type="EMBL" id="JAP10721.1"/>
    </source>
</evidence>
<protein>
    <submittedName>
        <fullName evidence="1">Putative ovule protein</fullName>
    </submittedName>
</protein>
<dbReference type="EMBL" id="GEDG01032608">
    <property type="protein sequence ID" value="JAP10721.1"/>
    <property type="molecule type" value="Transcribed_RNA"/>
</dbReference>
<name>A0A0V0GR73_SOLCH</name>
<reference evidence="1" key="1">
    <citation type="submission" date="2015-12" db="EMBL/GenBank/DDBJ databases">
        <title>Gene expression during late stages of embryo sac development: a critical building block for successful pollen-pistil interactions.</title>
        <authorList>
            <person name="Liu Y."/>
            <person name="Joly V."/>
            <person name="Sabar M."/>
            <person name="Matton D.P."/>
        </authorList>
    </citation>
    <scope>NUCLEOTIDE SEQUENCE</scope>
</reference>
<organism evidence="1">
    <name type="scientific">Solanum chacoense</name>
    <name type="common">Chaco potato</name>
    <dbReference type="NCBI Taxonomy" id="4108"/>
    <lineage>
        <taxon>Eukaryota</taxon>
        <taxon>Viridiplantae</taxon>
        <taxon>Streptophyta</taxon>
        <taxon>Embryophyta</taxon>
        <taxon>Tracheophyta</taxon>
        <taxon>Spermatophyta</taxon>
        <taxon>Magnoliopsida</taxon>
        <taxon>eudicotyledons</taxon>
        <taxon>Gunneridae</taxon>
        <taxon>Pentapetalae</taxon>
        <taxon>asterids</taxon>
        <taxon>lamiids</taxon>
        <taxon>Solanales</taxon>
        <taxon>Solanaceae</taxon>
        <taxon>Solanoideae</taxon>
        <taxon>Solaneae</taxon>
        <taxon>Solanum</taxon>
    </lineage>
</organism>
<dbReference type="AlphaFoldDB" id="A0A0V0GR73"/>
<accession>A0A0V0GR73</accession>
<proteinExistence type="predicted"/>
<sequence length="72" mass="7671">MMKMNAAIKDATTAPLTRWQKSPNCWHIATHCVVELPLCAKYTMAAAAAAAAVVNATITVSRIKSTSLAPTR</sequence>